<comment type="catalytic activity">
    <reaction evidence="13 14">
        <text>beta-D-fructose 6-phosphate + ATP = beta-D-fructose 1,6-bisphosphate + ADP + H(+)</text>
        <dbReference type="Rhea" id="RHEA:16109"/>
        <dbReference type="ChEBI" id="CHEBI:15378"/>
        <dbReference type="ChEBI" id="CHEBI:30616"/>
        <dbReference type="ChEBI" id="CHEBI:32966"/>
        <dbReference type="ChEBI" id="CHEBI:57634"/>
        <dbReference type="ChEBI" id="CHEBI:456216"/>
        <dbReference type="EC" id="2.7.1.11"/>
    </reaction>
</comment>
<feature type="binding site" description="in other chain" evidence="14">
    <location>
        <position position="155"/>
    </location>
    <ligand>
        <name>ADP</name>
        <dbReference type="ChEBI" id="CHEBI:456216"/>
        <note>allosteric activator; ligand shared between dimeric partners</note>
    </ligand>
</feature>
<dbReference type="GO" id="GO:0016208">
    <property type="term" value="F:AMP binding"/>
    <property type="evidence" value="ECO:0007669"/>
    <property type="project" value="TreeGrafter"/>
</dbReference>
<feature type="binding site" description="in other chain" evidence="14">
    <location>
        <begin position="186"/>
        <end position="188"/>
    </location>
    <ligand>
        <name>ADP</name>
        <dbReference type="ChEBI" id="CHEBI:456216"/>
        <note>allosteric activator; ligand shared between dimeric partners</note>
    </ligand>
</feature>
<comment type="subunit">
    <text evidence="14">Homotetramer.</text>
</comment>
<dbReference type="PANTHER" id="PTHR13697">
    <property type="entry name" value="PHOSPHOFRUCTOKINASE"/>
    <property type="match status" value="1"/>
</dbReference>
<comment type="subcellular location">
    <subcellularLocation>
        <location evidence="2 14">Cytoplasm</location>
    </subcellularLocation>
</comment>
<dbReference type="GO" id="GO:0048029">
    <property type="term" value="F:monosaccharide binding"/>
    <property type="evidence" value="ECO:0007669"/>
    <property type="project" value="TreeGrafter"/>
</dbReference>
<dbReference type="InterPro" id="IPR015912">
    <property type="entry name" value="Phosphofructokinase_CS"/>
</dbReference>
<dbReference type="Gene3D" id="3.40.50.450">
    <property type="match status" value="1"/>
</dbReference>
<comment type="function">
    <text evidence="14">Catalyzes the phosphorylation of D-fructose 6-phosphate to fructose 1,6-bisphosphate by ATP, the first committing step of glycolysis.</text>
</comment>
<evidence type="ECO:0000256" key="3">
    <source>
        <dbReference type="ARBA" id="ARBA00004679"/>
    </source>
</evidence>
<dbReference type="PANTHER" id="PTHR13697:SF4">
    <property type="entry name" value="ATP-DEPENDENT 6-PHOSPHOFRUCTOKINASE"/>
    <property type="match status" value="1"/>
</dbReference>
<feature type="domain" description="Phosphofructokinase" evidence="15">
    <location>
        <begin position="3"/>
        <end position="279"/>
    </location>
</feature>
<comment type="caution">
    <text evidence="16">The sequence shown here is derived from an EMBL/GenBank/DDBJ whole genome shotgun (WGS) entry which is preliminary data.</text>
</comment>
<dbReference type="HAMAP" id="MF_00339">
    <property type="entry name" value="Phosphofructokinase_I_B1"/>
    <property type="match status" value="1"/>
</dbReference>
<dbReference type="InterPro" id="IPR012828">
    <property type="entry name" value="PFKA_ATP_prok"/>
</dbReference>
<keyword evidence="12 14" id="KW-0324">Glycolysis</keyword>
<evidence type="ECO:0000259" key="15">
    <source>
        <dbReference type="Pfam" id="PF00365"/>
    </source>
</evidence>
<evidence type="ECO:0000256" key="8">
    <source>
        <dbReference type="ARBA" id="ARBA00022741"/>
    </source>
</evidence>
<dbReference type="EC" id="2.7.1.11" evidence="14"/>
<comment type="pathway">
    <text evidence="3 14">Carbohydrate degradation; glycolysis; D-glyceraldehyde 3-phosphate and glycerone phosphate from D-glucose: step 3/4.</text>
</comment>
<name>A0A6N6M712_9FLAO</name>
<dbReference type="FunFam" id="3.40.50.450:FF:000001">
    <property type="entry name" value="ATP-dependent 6-phosphofructokinase"/>
    <property type="match status" value="1"/>
</dbReference>
<proteinExistence type="inferred from homology"/>
<dbReference type="EMBL" id="WACR01000006">
    <property type="protein sequence ID" value="KAB1064101.1"/>
    <property type="molecule type" value="Genomic_DNA"/>
</dbReference>
<keyword evidence="7 14" id="KW-0479">Metal-binding</keyword>
<comment type="activity regulation">
    <text evidence="14">Allosterically activated by ADP and other diphosphonucleosides, and allosterically inhibited by phosphoenolpyruvate.</text>
</comment>
<evidence type="ECO:0000256" key="9">
    <source>
        <dbReference type="ARBA" id="ARBA00022777"/>
    </source>
</evidence>
<comment type="cofactor">
    <cofactor evidence="1 14">
        <name>Mg(2+)</name>
        <dbReference type="ChEBI" id="CHEBI:18420"/>
    </cofactor>
</comment>
<reference evidence="16 17" key="1">
    <citation type="submission" date="2019-09" db="EMBL/GenBank/DDBJ databases">
        <title>Genomes of Cryomorphaceae.</title>
        <authorList>
            <person name="Bowman J.P."/>
        </authorList>
    </citation>
    <scope>NUCLEOTIDE SEQUENCE [LARGE SCALE GENOMIC DNA]</scope>
    <source>
        <strain evidence="16 17">KCTC 52047</strain>
    </source>
</reference>
<keyword evidence="17" id="KW-1185">Reference proteome</keyword>
<feature type="binding site" evidence="14">
    <location>
        <position position="103"/>
    </location>
    <ligand>
        <name>Mg(2+)</name>
        <dbReference type="ChEBI" id="CHEBI:18420"/>
        <note>catalytic</note>
    </ligand>
</feature>
<dbReference type="NCBIfam" id="TIGR02482">
    <property type="entry name" value="PFKA_ATP"/>
    <property type="match status" value="1"/>
</dbReference>
<dbReference type="InterPro" id="IPR035966">
    <property type="entry name" value="PKF_sf"/>
</dbReference>
<dbReference type="PROSITE" id="PS00433">
    <property type="entry name" value="PHOSPHOFRUCTOKINASE"/>
    <property type="match status" value="1"/>
</dbReference>
<feature type="binding site" evidence="14">
    <location>
        <begin position="72"/>
        <end position="73"/>
    </location>
    <ligand>
        <name>ATP</name>
        <dbReference type="ChEBI" id="CHEBI:30616"/>
    </ligand>
</feature>
<dbReference type="OrthoDB" id="9802503at2"/>
<feature type="active site" description="Proton acceptor" evidence="14">
    <location>
        <position position="128"/>
    </location>
</feature>
<dbReference type="GO" id="GO:0006002">
    <property type="term" value="P:fructose 6-phosphate metabolic process"/>
    <property type="evidence" value="ECO:0007669"/>
    <property type="project" value="UniProtKB-UniRule"/>
</dbReference>
<evidence type="ECO:0000256" key="4">
    <source>
        <dbReference type="ARBA" id="ARBA00022490"/>
    </source>
</evidence>
<keyword evidence="4 14" id="KW-0963">Cytoplasm</keyword>
<keyword evidence="6 14" id="KW-0808">Transferase</keyword>
<dbReference type="AlphaFoldDB" id="A0A6N6M712"/>
<keyword evidence="10 14" id="KW-0067">ATP-binding</keyword>
<feature type="binding site" description="in other chain" evidence="14">
    <location>
        <begin position="170"/>
        <end position="172"/>
    </location>
    <ligand>
        <name>substrate</name>
        <note>ligand shared between dimeric partners</note>
    </ligand>
</feature>
<dbReference type="PRINTS" id="PR00476">
    <property type="entry name" value="PHFRCTKINASE"/>
</dbReference>
<keyword evidence="5 14" id="KW-0021">Allosteric enzyme</keyword>
<dbReference type="PIRSF" id="PIRSF000532">
    <property type="entry name" value="ATP_PFK_prok"/>
    <property type="match status" value="1"/>
</dbReference>
<dbReference type="Pfam" id="PF00365">
    <property type="entry name" value="PFK"/>
    <property type="match status" value="1"/>
</dbReference>
<dbReference type="GO" id="GO:0061621">
    <property type="term" value="P:canonical glycolysis"/>
    <property type="evidence" value="ECO:0007669"/>
    <property type="project" value="TreeGrafter"/>
</dbReference>
<evidence type="ECO:0000256" key="6">
    <source>
        <dbReference type="ARBA" id="ARBA00022679"/>
    </source>
</evidence>
<dbReference type="Gene3D" id="3.40.50.460">
    <property type="entry name" value="Phosphofructokinase domain"/>
    <property type="match status" value="1"/>
</dbReference>
<feature type="binding site" evidence="14">
    <location>
        <position position="247"/>
    </location>
    <ligand>
        <name>substrate</name>
        <note>ligand shared between dimeric partners</note>
    </ligand>
</feature>
<feature type="binding site" evidence="14">
    <location>
        <position position="11"/>
    </location>
    <ligand>
        <name>ATP</name>
        <dbReference type="ChEBI" id="CHEBI:30616"/>
    </ligand>
</feature>
<gene>
    <name evidence="14 16" type="primary">pfkA</name>
    <name evidence="16" type="ORF">F3059_08455</name>
</gene>
<dbReference type="InterPro" id="IPR000023">
    <property type="entry name" value="Phosphofructokinase_dom"/>
</dbReference>
<sequence>MNKIGVFTSGGDSPGMNACVRAVVRTAHKHDVEVIGIKEGYRGMVAGYFETLTSLDVAGIIQRGGTILRSSRCPEFKTKEGRQQAYDNCKKHGIDALVAIGGNGTFTGALYFEEEFGIPTIGCPGTIDNDLFGTDYTIGFDTACNTVVKAIDQIRETAASHNRLFLVEVMGRDSGFIALNGCVAGGGEAVMLPEQRDDLPRLMQFLDEKSQHKIYSNIVVVAEGDEAGGAIELEKVIRKEYPQYDVRSTILGHLQRGGSPTCRDRILASRLGHHAVEALLKGERNMMAGEINNKVELTSFRDSIEKTKALNSDLLQLSEILVA</sequence>
<dbReference type="InterPro" id="IPR012003">
    <property type="entry name" value="ATP_PFK_prok-type"/>
</dbReference>
<comment type="caution">
    <text evidence="14">Lacks conserved residue(s) required for the propagation of feature annotation.</text>
</comment>
<dbReference type="Proteomes" id="UP000435357">
    <property type="component" value="Unassembled WGS sequence"/>
</dbReference>
<feature type="binding site" description="in other chain" evidence="14">
    <location>
        <begin position="253"/>
        <end position="256"/>
    </location>
    <ligand>
        <name>substrate</name>
        <note>ligand shared between dimeric partners</note>
    </ligand>
</feature>
<evidence type="ECO:0000256" key="12">
    <source>
        <dbReference type="ARBA" id="ARBA00023152"/>
    </source>
</evidence>
<organism evidence="16 17">
    <name type="scientific">Salibacter halophilus</name>
    <dbReference type="NCBI Taxonomy" id="1803916"/>
    <lineage>
        <taxon>Bacteria</taxon>
        <taxon>Pseudomonadati</taxon>
        <taxon>Bacteroidota</taxon>
        <taxon>Flavobacteriia</taxon>
        <taxon>Flavobacteriales</taxon>
        <taxon>Salibacteraceae</taxon>
        <taxon>Salibacter</taxon>
    </lineage>
</organism>
<evidence type="ECO:0000256" key="2">
    <source>
        <dbReference type="ARBA" id="ARBA00004496"/>
    </source>
</evidence>
<evidence type="ECO:0000313" key="17">
    <source>
        <dbReference type="Proteomes" id="UP000435357"/>
    </source>
</evidence>
<dbReference type="InterPro" id="IPR022953">
    <property type="entry name" value="ATP_PFK"/>
</dbReference>
<dbReference type="GO" id="GO:0005945">
    <property type="term" value="C:6-phosphofructokinase complex"/>
    <property type="evidence" value="ECO:0007669"/>
    <property type="project" value="TreeGrafter"/>
</dbReference>
<evidence type="ECO:0000256" key="5">
    <source>
        <dbReference type="ARBA" id="ARBA00022533"/>
    </source>
</evidence>
<keyword evidence="9 14" id="KW-0418">Kinase</keyword>
<feature type="binding site" evidence="14">
    <location>
        <begin position="102"/>
        <end position="105"/>
    </location>
    <ligand>
        <name>ATP</name>
        <dbReference type="ChEBI" id="CHEBI:30616"/>
    </ligand>
</feature>
<evidence type="ECO:0000256" key="13">
    <source>
        <dbReference type="ARBA" id="ARBA00048070"/>
    </source>
</evidence>
<evidence type="ECO:0000256" key="10">
    <source>
        <dbReference type="ARBA" id="ARBA00022840"/>
    </source>
</evidence>
<dbReference type="GO" id="GO:0003872">
    <property type="term" value="F:6-phosphofructokinase activity"/>
    <property type="evidence" value="ECO:0007669"/>
    <property type="project" value="UniProtKB-UniRule"/>
</dbReference>
<dbReference type="SUPFAM" id="SSF53784">
    <property type="entry name" value="Phosphofructokinase"/>
    <property type="match status" value="1"/>
</dbReference>
<keyword evidence="11 14" id="KW-0460">Magnesium</keyword>
<dbReference type="FunFam" id="3.40.50.460:FF:000002">
    <property type="entry name" value="ATP-dependent 6-phosphofructokinase"/>
    <property type="match status" value="1"/>
</dbReference>
<feature type="binding site" description="in other chain" evidence="14">
    <location>
        <begin position="126"/>
        <end position="128"/>
    </location>
    <ligand>
        <name>substrate</name>
        <note>ligand shared between dimeric partners</note>
    </ligand>
</feature>
<dbReference type="GO" id="GO:0005524">
    <property type="term" value="F:ATP binding"/>
    <property type="evidence" value="ECO:0007669"/>
    <property type="project" value="UniProtKB-UniRule"/>
</dbReference>
<feature type="binding site" description="in other chain" evidence="14">
    <location>
        <position position="223"/>
    </location>
    <ligand>
        <name>substrate</name>
        <note>ligand shared between dimeric partners</note>
    </ligand>
</feature>
<accession>A0A6N6M712</accession>
<comment type="similarity">
    <text evidence="14">Belongs to the phosphofructokinase type A (PFKA) family. ATP-dependent PFK group I subfamily. Prokaryotic clade 'B1' sub-subfamily.</text>
</comment>
<feature type="binding site" evidence="14">
    <location>
        <position position="163"/>
    </location>
    <ligand>
        <name>substrate</name>
        <note>ligand shared between dimeric partners</note>
    </ligand>
</feature>
<evidence type="ECO:0000256" key="14">
    <source>
        <dbReference type="HAMAP-Rule" id="MF_00339"/>
    </source>
</evidence>
<dbReference type="GO" id="GO:0046872">
    <property type="term" value="F:metal ion binding"/>
    <property type="evidence" value="ECO:0007669"/>
    <property type="project" value="UniProtKB-KW"/>
</dbReference>
<dbReference type="UniPathway" id="UPA00109">
    <property type="reaction ID" value="UER00182"/>
</dbReference>
<dbReference type="NCBIfam" id="NF002872">
    <property type="entry name" value="PRK03202.1"/>
    <property type="match status" value="1"/>
</dbReference>
<feature type="binding site" evidence="14">
    <location>
        <begin position="21"/>
        <end position="25"/>
    </location>
    <ligand>
        <name>ADP</name>
        <dbReference type="ChEBI" id="CHEBI:456216"/>
        <note>allosteric activator; ligand shared between dimeric partners</note>
    </ligand>
</feature>
<evidence type="ECO:0000256" key="1">
    <source>
        <dbReference type="ARBA" id="ARBA00001946"/>
    </source>
</evidence>
<evidence type="ECO:0000256" key="7">
    <source>
        <dbReference type="ARBA" id="ARBA00022723"/>
    </source>
</evidence>
<keyword evidence="8 14" id="KW-0547">Nucleotide-binding</keyword>
<evidence type="ECO:0000313" key="16">
    <source>
        <dbReference type="EMBL" id="KAB1064101.1"/>
    </source>
</evidence>
<dbReference type="GO" id="GO:0070095">
    <property type="term" value="F:fructose-6-phosphate binding"/>
    <property type="evidence" value="ECO:0007669"/>
    <property type="project" value="TreeGrafter"/>
</dbReference>
<protein>
    <recommendedName>
        <fullName evidence="14">ATP-dependent 6-phosphofructokinase</fullName>
        <shortName evidence="14">ATP-PFK</shortName>
        <shortName evidence="14">Phosphofructokinase</shortName>
        <ecNumber evidence="14">2.7.1.11</ecNumber>
    </recommendedName>
    <alternativeName>
        <fullName evidence="14">Phosphohexokinase</fullName>
    </alternativeName>
</protein>
<evidence type="ECO:0000256" key="11">
    <source>
        <dbReference type="ARBA" id="ARBA00022842"/>
    </source>
</evidence>
<dbReference type="GO" id="GO:0042802">
    <property type="term" value="F:identical protein binding"/>
    <property type="evidence" value="ECO:0007669"/>
    <property type="project" value="TreeGrafter"/>
</dbReference>
<dbReference type="GO" id="GO:0030388">
    <property type="term" value="P:fructose 1,6-bisphosphate metabolic process"/>
    <property type="evidence" value="ECO:0007669"/>
    <property type="project" value="TreeGrafter"/>
</dbReference>